<protein>
    <submittedName>
        <fullName evidence="2">Uncharacterized protein</fullName>
    </submittedName>
</protein>
<evidence type="ECO:0000256" key="1">
    <source>
        <dbReference type="SAM" id="MobiDB-lite"/>
    </source>
</evidence>
<evidence type="ECO:0000313" key="5">
    <source>
        <dbReference type="Proteomes" id="UP000663852"/>
    </source>
</evidence>
<dbReference type="AlphaFoldDB" id="A0A815WDR6"/>
<dbReference type="Proteomes" id="UP000663828">
    <property type="component" value="Unassembled WGS sequence"/>
</dbReference>
<proteinExistence type="predicted"/>
<evidence type="ECO:0000313" key="4">
    <source>
        <dbReference type="Proteomes" id="UP000663828"/>
    </source>
</evidence>
<gene>
    <name evidence="2" type="ORF">EDS130_LOCUS45296</name>
    <name evidence="3" type="ORF">XAT740_LOCUS43047</name>
</gene>
<organism evidence="2 5">
    <name type="scientific">Adineta ricciae</name>
    <name type="common">Rotifer</name>
    <dbReference type="NCBI Taxonomy" id="249248"/>
    <lineage>
        <taxon>Eukaryota</taxon>
        <taxon>Metazoa</taxon>
        <taxon>Spiralia</taxon>
        <taxon>Gnathifera</taxon>
        <taxon>Rotifera</taxon>
        <taxon>Eurotatoria</taxon>
        <taxon>Bdelloidea</taxon>
        <taxon>Adinetida</taxon>
        <taxon>Adinetidae</taxon>
        <taxon>Adineta</taxon>
    </lineage>
</organism>
<feature type="region of interest" description="Disordered" evidence="1">
    <location>
        <begin position="172"/>
        <end position="195"/>
    </location>
</feature>
<dbReference type="EMBL" id="CAJNOJ010001056">
    <property type="protein sequence ID" value="CAF1540679.1"/>
    <property type="molecule type" value="Genomic_DNA"/>
</dbReference>
<evidence type="ECO:0000313" key="3">
    <source>
        <dbReference type="EMBL" id="CAF1553083.1"/>
    </source>
</evidence>
<dbReference type="EMBL" id="CAJNOR010005241">
    <property type="protein sequence ID" value="CAF1553083.1"/>
    <property type="molecule type" value="Genomic_DNA"/>
</dbReference>
<keyword evidence="4" id="KW-1185">Reference proteome</keyword>
<reference evidence="2" key="1">
    <citation type="submission" date="2021-02" db="EMBL/GenBank/DDBJ databases">
        <authorList>
            <person name="Nowell W R."/>
        </authorList>
    </citation>
    <scope>NUCLEOTIDE SEQUENCE</scope>
</reference>
<evidence type="ECO:0000313" key="2">
    <source>
        <dbReference type="EMBL" id="CAF1540679.1"/>
    </source>
</evidence>
<sequence>MIRMISNQENVLEDDIVLLSSSSFDKESHHIILSDSRIRFFNTHSLYPFVKEILRFILIRTLKHKCVYNRNFNDKQVDNKHDLLELIDLFACIRLQWFGCLECKLEYIELSVADVCNLFAYNMNENLISCIDLKVYNAEQDFRMFMCTKAGESRPLVENSILRNEIEVESRGSENKKNIETSSDPEHTTRSTTRQEDKLFDQIENIICDYMLDPDHPYLYCRLLRWFRHNDKNQFYIKFVVISPLHSEQKP</sequence>
<name>A0A815WDR6_ADIRI</name>
<dbReference type="Proteomes" id="UP000663852">
    <property type="component" value="Unassembled WGS sequence"/>
</dbReference>
<dbReference type="OrthoDB" id="10058799at2759"/>
<accession>A0A815WDR6</accession>
<comment type="caution">
    <text evidence="2">The sequence shown here is derived from an EMBL/GenBank/DDBJ whole genome shotgun (WGS) entry which is preliminary data.</text>
</comment>